<dbReference type="OrthoDB" id="9796171at2"/>
<sequence length="157" mass="17648">MASYDWIWQTGPELDPAELYALLSLREAVFVVEQQCPYQELDGRDLSASTHHLQVRAAGQLAATLRLLVPEQPDQPVSIGRVVIHPDHRGGGLGHELLRAALRRIESLWPGRDARLSAQAHLQGYYGHHGFEAVSRVYVEDGIPHIDMQRESSLERQ</sequence>
<dbReference type="Pfam" id="PF13673">
    <property type="entry name" value="Acetyltransf_10"/>
    <property type="match status" value="1"/>
</dbReference>
<dbReference type="PROSITE" id="PS51186">
    <property type="entry name" value="GNAT"/>
    <property type="match status" value="1"/>
</dbReference>
<organism evidence="2 3">
    <name type="scientific">Salinicola socius</name>
    <dbReference type="NCBI Taxonomy" id="404433"/>
    <lineage>
        <taxon>Bacteria</taxon>
        <taxon>Pseudomonadati</taxon>
        <taxon>Pseudomonadota</taxon>
        <taxon>Gammaproteobacteria</taxon>
        <taxon>Oceanospirillales</taxon>
        <taxon>Halomonadaceae</taxon>
        <taxon>Salinicola</taxon>
    </lineage>
</organism>
<dbReference type="STRING" id="404433.BTW07_10210"/>
<keyword evidence="2" id="KW-0808">Transferase</keyword>
<dbReference type="GO" id="GO:0016747">
    <property type="term" value="F:acyltransferase activity, transferring groups other than amino-acyl groups"/>
    <property type="evidence" value="ECO:0007669"/>
    <property type="project" value="InterPro"/>
</dbReference>
<dbReference type="SUPFAM" id="SSF55729">
    <property type="entry name" value="Acyl-CoA N-acyltransferases (Nat)"/>
    <property type="match status" value="1"/>
</dbReference>
<dbReference type="InterPro" id="IPR000182">
    <property type="entry name" value="GNAT_dom"/>
</dbReference>
<dbReference type="Proteomes" id="UP000186878">
    <property type="component" value="Unassembled WGS sequence"/>
</dbReference>
<dbReference type="Gene3D" id="3.40.630.30">
    <property type="match status" value="1"/>
</dbReference>
<accession>A0A1Q8SS43</accession>
<evidence type="ECO:0000259" key="1">
    <source>
        <dbReference type="PROSITE" id="PS51186"/>
    </source>
</evidence>
<comment type="caution">
    <text evidence="2">The sequence shown here is derived from an EMBL/GenBank/DDBJ whole genome shotgun (WGS) entry which is preliminary data.</text>
</comment>
<evidence type="ECO:0000313" key="2">
    <source>
        <dbReference type="EMBL" id="OLO04253.1"/>
    </source>
</evidence>
<keyword evidence="3" id="KW-1185">Reference proteome</keyword>
<reference evidence="2 3" key="1">
    <citation type="submission" date="2016-12" db="EMBL/GenBank/DDBJ databases">
        <title>Draft genome sequences of strains Salinicola socius SMB35, Salinicola sp. MH3R3-1 and Chromohalobacter sp. SMB17 from the Verkhnekamsk potash mining region of Russia.</title>
        <authorList>
            <person name="Mavrodi D.V."/>
            <person name="Olsson B.E."/>
            <person name="Korsakova E.S."/>
            <person name="Pyankova A."/>
            <person name="Mavrodi O.V."/>
            <person name="Plotnikova E.G."/>
        </authorList>
    </citation>
    <scope>NUCLEOTIDE SEQUENCE [LARGE SCALE GENOMIC DNA]</scope>
    <source>
        <strain evidence="2 3">SMB35</strain>
    </source>
</reference>
<dbReference type="InterPro" id="IPR016181">
    <property type="entry name" value="Acyl_CoA_acyltransferase"/>
</dbReference>
<evidence type="ECO:0000313" key="3">
    <source>
        <dbReference type="Proteomes" id="UP000186878"/>
    </source>
</evidence>
<protein>
    <submittedName>
        <fullName evidence="2">GNAT family N-acetyltransferase</fullName>
    </submittedName>
</protein>
<name>A0A1Q8SS43_9GAMM</name>
<feature type="domain" description="N-acetyltransferase" evidence="1">
    <location>
        <begin position="9"/>
        <end position="153"/>
    </location>
</feature>
<dbReference type="EMBL" id="MSDO01000012">
    <property type="protein sequence ID" value="OLO04253.1"/>
    <property type="molecule type" value="Genomic_DNA"/>
</dbReference>
<dbReference type="RefSeq" id="WP_075570073.1">
    <property type="nucleotide sequence ID" value="NZ_MSDO01000012.1"/>
</dbReference>
<proteinExistence type="predicted"/>
<gene>
    <name evidence="2" type="ORF">BTW07_10210</name>
</gene>
<dbReference type="CDD" id="cd04301">
    <property type="entry name" value="NAT_SF"/>
    <property type="match status" value="1"/>
</dbReference>
<dbReference type="AlphaFoldDB" id="A0A1Q8SS43"/>